<protein>
    <recommendedName>
        <fullName evidence="11">Palmitoyltransferase</fullName>
        <ecNumber evidence="11">2.3.1.225</ecNumber>
    </recommendedName>
</protein>
<comment type="similarity">
    <text evidence="9">Belongs to the DHHC palmitoyltransferase family. PFA5 subfamily.</text>
</comment>
<gene>
    <name evidence="13" type="ORF">M378DRAFT_87032</name>
</gene>
<keyword evidence="4 11" id="KW-1133">Transmembrane helix</keyword>
<evidence type="ECO:0000256" key="10">
    <source>
        <dbReference type="ARBA" id="ARBA00048048"/>
    </source>
</evidence>
<keyword evidence="2 11" id="KW-0808">Transferase</keyword>
<comment type="catalytic activity">
    <reaction evidence="10 11">
        <text>L-cysteinyl-[protein] + hexadecanoyl-CoA = S-hexadecanoyl-L-cysteinyl-[protein] + CoA</text>
        <dbReference type="Rhea" id="RHEA:36683"/>
        <dbReference type="Rhea" id="RHEA-COMP:10131"/>
        <dbReference type="Rhea" id="RHEA-COMP:11032"/>
        <dbReference type="ChEBI" id="CHEBI:29950"/>
        <dbReference type="ChEBI" id="CHEBI:57287"/>
        <dbReference type="ChEBI" id="CHEBI:57379"/>
        <dbReference type="ChEBI" id="CHEBI:74151"/>
        <dbReference type="EC" id="2.3.1.225"/>
    </reaction>
</comment>
<dbReference type="GO" id="GO:0005783">
    <property type="term" value="C:endoplasmic reticulum"/>
    <property type="evidence" value="ECO:0007669"/>
    <property type="project" value="TreeGrafter"/>
</dbReference>
<feature type="transmembrane region" description="Helical" evidence="11">
    <location>
        <begin position="177"/>
        <end position="201"/>
    </location>
</feature>
<proteinExistence type="inferred from homology"/>
<evidence type="ECO:0000256" key="6">
    <source>
        <dbReference type="ARBA" id="ARBA00023139"/>
    </source>
</evidence>
<evidence type="ECO:0000256" key="5">
    <source>
        <dbReference type="ARBA" id="ARBA00023136"/>
    </source>
</evidence>
<evidence type="ECO:0000256" key="4">
    <source>
        <dbReference type="ARBA" id="ARBA00022989"/>
    </source>
</evidence>
<dbReference type="FunCoup" id="A0A0C2WMU2">
    <property type="interactions" value="237"/>
</dbReference>
<dbReference type="InParanoid" id="A0A0C2WMU2"/>
<dbReference type="HOGENOM" id="CLU_037348_0_0_1"/>
<name>A0A0C2WMU2_AMAMK</name>
<keyword evidence="6" id="KW-0564">Palmitate</keyword>
<dbReference type="Proteomes" id="UP000054549">
    <property type="component" value="Unassembled WGS sequence"/>
</dbReference>
<evidence type="ECO:0000256" key="2">
    <source>
        <dbReference type="ARBA" id="ARBA00022679"/>
    </source>
</evidence>
<accession>A0A0C2WMU2</accession>
<keyword evidence="8 11" id="KW-0012">Acyltransferase</keyword>
<dbReference type="Pfam" id="PF01529">
    <property type="entry name" value="DHHC"/>
    <property type="match status" value="1"/>
</dbReference>
<evidence type="ECO:0000256" key="7">
    <source>
        <dbReference type="ARBA" id="ARBA00023288"/>
    </source>
</evidence>
<dbReference type="InterPro" id="IPR039859">
    <property type="entry name" value="PFA4/ZDH16/20/ERF2-like"/>
</dbReference>
<evidence type="ECO:0000256" key="11">
    <source>
        <dbReference type="RuleBase" id="RU079119"/>
    </source>
</evidence>
<dbReference type="EC" id="2.3.1.225" evidence="11"/>
<dbReference type="GO" id="GO:0016020">
    <property type="term" value="C:membrane"/>
    <property type="evidence" value="ECO:0007669"/>
    <property type="project" value="UniProtKB-SubCell"/>
</dbReference>
<evidence type="ECO:0000313" key="13">
    <source>
        <dbReference type="EMBL" id="KIL58016.1"/>
    </source>
</evidence>
<organism evidence="13 14">
    <name type="scientific">Amanita muscaria (strain Koide BX008)</name>
    <dbReference type="NCBI Taxonomy" id="946122"/>
    <lineage>
        <taxon>Eukaryota</taxon>
        <taxon>Fungi</taxon>
        <taxon>Dikarya</taxon>
        <taxon>Basidiomycota</taxon>
        <taxon>Agaricomycotina</taxon>
        <taxon>Agaricomycetes</taxon>
        <taxon>Agaricomycetidae</taxon>
        <taxon>Agaricales</taxon>
        <taxon>Pluteineae</taxon>
        <taxon>Amanitaceae</taxon>
        <taxon>Amanita</taxon>
    </lineage>
</organism>
<dbReference type="GO" id="GO:0005794">
    <property type="term" value="C:Golgi apparatus"/>
    <property type="evidence" value="ECO:0007669"/>
    <property type="project" value="TreeGrafter"/>
</dbReference>
<evidence type="ECO:0000256" key="3">
    <source>
        <dbReference type="ARBA" id="ARBA00022692"/>
    </source>
</evidence>
<keyword evidence="3 11" id="KW-0812">Transmembrane</keyword>
<dbReference type="AlphaFoldDB" id="A0A0C2WMU2"/>
<reference evidence="13 14" key="1">
    <citation type="submission" date="2014-04" db="EMBL/GenBank/DDBJ databases">
        <title>Evolutionary Origins and Diversification of the Mycorrhizal Mutualists.</title>
        <authorList>
            <consortium name="DOE Joint Genome Institute"/>
            <consortium name="Mycorrhizal Genomics Consortium"/>
            <person name="Kohler A."/>
            <person name="Kuo A."/>
            <person name="Nagy L.G."/>
            <person name="Floudas D."/>
            <person name="Copeland A."/>
            <person name="Barry K.W."/>
            <person name="Cichocki N."/>
            <person name="Veneault-Fourrey C."/>
            <person name="LaButti K."/>
            <person name="Lindquist E.A."/>
            <person name="Lipzen A."/>
            <person name="Lundell T."/>
            <person name="Morin E."/>
            <person name="Murat C."/>
            <person name="Riley R."/>
            <person name="Ohm R."/>
            <person name="Sun H."/>
            <person name="Tunlid A."/>
            <person name="Henrissat B."/>
            <person name="Grigoriev I.V."/>
            <person name="Hibbett D.S."/>
            <person name="Martin F."/>
        </authorList>
    </citation>
    <scope>NUCLEOTIDE SEQUENCE [LARGE SCALE GENOMIC DNA]</scope>
    <source>
        <strain evidence="13 14">Koide BX008</strain>
    </source>
</reference>
<sequence length="365" mass="41077">MPFATNSLGRAWHLYLPLCLVIFLLIAPHPSIIIVLVHYHIRTLHRPLLACVHAFVIYLLAFATASSLIVCIARDPGSVKESADVIGRHTAHEDELSQLVAEHEYDSEDDGIEMSMGEALTTSPDVDSRQRRWCKKCMAPKPERAHHCSSCRRCVLKMDHHCPWLGSKCIGHRTYPAFVHFILGITLQAIYIGYVSGHAMWYSLNNPFDVDNFTPIHEMCLALAGIVFTLVMGSFFIYHVYLILTNQTTLEHMSPFLILRQLPTLPNHGQGTTLSNPPKEYELSYKQRLLVKDAHGVLRLYDIGWRRNIAQALGFGGVPNGWAWRIWYGGSSPGDGKHFPTNPKAEELLIRLASELAKAEASRFG</sequence>
<evidence type="ECO:0000256" key="8">
    <source>
        <dbReference type="ARBA" id="ARBA00023315"/>
    </source>
</evidence>
<evidence type="ECO:0000313" key="14">
    <source>
        <dbReference type="Proteomes" id="UP000054549"/>
    </source>
</evidence>
<feature type="transmembrane region" description="Helical" evidence="11">
    <location>
        <begin position="12"/>
        <end position="41"/>
    </location>
</feature>
<dbReference type="OrthoDB" id="9909019at2759"/>
<dbReference type="PROSITE" id="PS50216">
    <property type="entry name" value="DHHC"/>
    <property type="match status" value="1"/>
</dbReference>
<dbReference type="InterPro" id="IPR001594">
    <property type="entry name" value="Palmitoyltrfase_DHHC"/>
</dbReference>
<dbReference type="PANTHER" id="PTHR22883">
    <property type="entry name" value="ZINC FINGER DHHC DOMAIN CONTAINING PROTEIN"/>
    <property type="match status" value="1"/>
</dbReference>
<dbReference type="GO" id="GO:0006612">
    <property type="term" value="P:protein targeting to membrane"/>
    <property type="evidence" value="ECO:0007669"/>
    <property type="project" value="TreeGrafter"/>
</dbReference>
<keyword evidence="14" id="KW-1185">Reference proteome</keyword>
<dbReference type="EMBL" id="KN818349">
    <property type="protein sequence ID" value="KIL58016.1"/>
    <property type="molecule type" value="Genomic_DNA"/>
</dbReference>
<evidence type="ECO:0000259" key="12">
    <source>
        <dbReference type="Pfam" id="PF01529"/>
    </source>
</evidence>
<feature type="domain" description="Palmitoyltransferase DHHC" evidence="12">
    <location>
        <begin position="129"/>
        <end position="254"/>
    </location>
</feature>
<keyword evidence="5 11" id="KW-0472">Membrane</keyword>
<comment type="domain">
    <text evidence="11">The DHHC domain is required for palmitoyltransferase activity.</text>
</comment>
<comment type="subcellular location">
    <subcellularLocation>
        <location evidence="1">Membrane</location>
        <topology evidence="1">Multi-pass membrane protein</topology>
    </subcellularLocation>
</comment>
<keyword evidence="7" id="KW-0449">Lipoprotein</keyword>
<feature type="transmembrane region" description="Helical" evidence="11">
    <location>
        <begin position="47"/>
        <end position="73"/>
    </location>
</feature>
<evidence type="ECO:0000256" key="1">
    <source>
        <dbReference type="ARBA" id="ARBA00004141"/>
    </source>
</evidence>
<dbReference type="PANTHER" id="PTHR22883:SF23">
    <property type="entry name" value="PALMITOYLTRANSFERASE ZDHHC6"/>
    <property type="match status" value="1"/>
</dbReference>
<dbReference type="GO" id="GO:0019706">
    <property type="term" value="F:protein-cysteine S-palmitoyltransferase activity"/>
    <property type="evidence" value="ECO:0007669"/>
    <property type="project" value="UniProtKB-EC"/>
</dbReference>
<feature type="transmembrane region" description="Helical" evidence="11">
    <location>
        <begin position="221"/>
        <end position="244"/>
    </location>
</feature>
<dbReference type="STRING" id="946122.A0A0C2WMU2"/>
<evidence type="ECO:0000256" key="9">
    <source>
        <dbReference type="ARBA" id="ARBA00038298"/>
    </source>
</evidence>